<dbReference type="OrthoDB" id="2527272at2759"/>
<feature type="signal peptide" evidence="1">
    <location>
        <begin position="1"/>
        <end position="17"/>
    </location>
</feature>
<keyword evidence="1" id="KW-0732">Signal</keyword>
<evidence type="ECO:0000313" key="6">
    <source>
        <dbReference type="Proteomes" id="UP000027073"/>
    </source>
</evidence>
<dbReference type="EMBL" id="KL198012">
    <property type="protein sequence ID" value="KDQ23959.1"/>
    <property type="molecule type" value="Genomic_DNA"/>
</dbReference>
<feature type="domain" description="CxC6 like cysteine cluster associated with KDZ" evidence="3">
    <location>
        <begin position="419"/>
        <end position="454"/>
    </location>
</feature>
<feature type="domain" description="CxC5 like cysteine cluster associated with KDZ" evidence="2">
    <location>
        <begin position="155"/>
        <end position="277"/>
    </location>
</feature>
<dbReference type="Proteomes" id="UP000027073">
    <property type="component" value="Unassembled WGS sequence"/>
</dbReference>
<evidence type="ECO:0000313" key="5">
    <source>
        <dbReference type="EMBL" id="KDQ23959.1"/>
    </source>
</evidence>
<protein>
    <recommendedName>
        <fullName evidence="7">CxC5 like cysteine cluster associated with KDZ domain-containing protein</fullName>
    </recommendedName>
</protein>
<evidence type="ECO:0000256" key="1">
    <source>
        <dbReference type="SAM" id="SignalP"/>
    </source>
</evidence>
<dbReference type="InterPro" id="IPR041539">
    <property type="entry name" value="CxC5"/>
</dbReference>
<feature type="chain" id="PRO_5007371494" description="CxC5 like cysteine cluster associated with KDZ domain-containing protein" evidence="1">
    <location>
        <begin position="18"/>
        <end position="612"/>
    </location>
</feature>
<evidence type="ECO:0000259" key="3">
    <source>
        <dbReference type="Pfam" id="PF18721"/>
    </source>
</evidence>
<dbReference type="VEuPathDB" id="FungiDB:PLEOSDRAFT_1048254"/>
<dbReference type="Pfam" id="PF18718">
    <property type="entry name" value="CxC5"/>
    <property type="match status" value="1"/>
</dbReference>
<dbReference type="EMBL" id="KL198012">
    <property type="protein sequence ID" value="KDQ23939.1"/>
    <property type="molecule type" value="Genomic_DNA"/>
</dbReference>
<name>A0A067N7Z4_PLEO1</name>
<reference evidence="6" key="1">
    <citation type="journal article" date="2014" name="Proc. Natl. Acad. Sci. U.S.A.">
        <title>Extensive sampling of basidiomycete genomes demonstrates inadequacy of the white-rot/brown-rot paradigm for wood decay fungi.</title>
        <authorList>
            <person name="Riley R."/>
            <person name="Salamov A.A."/>
            <person name="Brown D.W."/>
            <person name="Nagy L.G."/>
            <person name="Floudas D."/>
            <person name="Held B.W."/>
            <person name="Levasseur A."/>
            <person name="Lombard V."/>
            <person name="Morin E."/>
            <person name="Otillar R."/>
            <person name="Lindquist E.A."/>
            <person name="Sun H."/>
            <person name="LaButti K.M."/>
            <person name="Schmutz J."/>
            <person name="Jabbour D."/>
            <person name="Luo H."/>
            <person name="Baker S.E."/>
            <person name="Pisabarro A.G."/>
            <person name="Walton J.D."/>
            <person name="Blanchette R.A."/>
            <person name="Henrissat B."/>
            <person name="Martin F."/>
            <person name="Cullen D."/>
            <person name="Hibbett D.S."/>
            <person name="Grigoriev I.V."/>
        </authorList>
    </citation>
    <scope>NUCLEOTIDE SEQUENCE [LARGE SCALE GENOMIC DNA]</scope>
    <source>
        <strain evidence="6">PC15</strain>
    </source>
</reference>
<dbReference type="Pfam" id="PF18721">
    <property type="entry name" value="CxC6"/>
    <property type="match status" value="1"/>
</dbReference>
<dbReference type="HOGENOM" id="CLU_004966_6_1_1"/>
<sequence>MLLVVWFLLGLVPCVAAAPKQDPFPNMLFTEFAQSIQDNFDPKIKLSTVLMLLMTLVSNTDLLNLHGQQQASQQQESTSWMAALVRAVKAKLSDSGFVSLFTTDNLRTSRSEQQQITLAGKKLSRFSRSLSLASHSSIGNFKSKLRPISTASIQPIILITPIVMACPTLDCNDHSLTQDLRERDIAHVTLLKGSQCLEKVPVLAGRCSSCNSLYWADHERFTQNNGDGLCLYLNNAKYLKVGKSVWVDRTVSGAIVNSNYSFHASTAAITEFWNFSFVKPSGGTFKLGRRQVWKAFVEESIRQMAKFNKRQIVFEDNLSINALVAAAYIELGDNGVIRSAEGHPCDECCHAFKDVADVIPRQPNDPAAVVGHDENHAVPDYAGEPVNPDAMEVDNQPAAVVQPTGPVAPGNHGEVRMIVIDGIVMGPRHCAMEGCEAGLENAQTGVFCKRHAERMENNKYNNYFSAPRYYCVETICAPCGVVLAWRKFAKSEGVAKILRFLEDVYPDPASRPSYIAIDKGCALLKHIVRQGHWPAWEPTTRIIVDSYHYINHRITDHLCRTWCNPAPLNGDAPNLVVVANDKQGNPYYKRAFNTQACEQLNAWIGGFQTVLN</sequence>
<dbReference type="AlphaFoldDB" id="A0A067N7Z4"/>
<evidence type="ECO:0000259" key="2">
    <source>
        <dbReference type="Pfam" id="PF18718"/>
    </source>
</evidence>
<organism evidence="5 6">
    <name type="scientific">Pleurotus ostreatus (strain PC15)</name>
    <name type="common">Oyster mushroom</name>
    <dbReference type="NCBI Taxonomy" id="1137138"/>
    <lineage>
        <taxon>Eukaryota</taxon>
        <taxon>Fungi</taxon>
        <taxon>Dikarya</taxon>
        <taxon>Basidiomycota</taxon>
        <taxon>Agaricomycotina</taxon>
        <taxon>Agaricomycetes</taxon>
        <taxon>Agaricomycetidae</taxon>
        <taxon>Agaricales</taxon>
        <taxon>Pleurotineae</taxon>
        <taxon>Pleurotaceae</taxon>
        <taxon>Pleurotus</taxon>
    </lineage>
</organism>
<accession>A0A067N7Z4</accession>
<proteinExistence type="predicted"/>
<evidence type="ECO:0008006" key="7">
    <source>
        <dbReference type="Google" id="ProtNLM"/>
    </source>
</evidence>
<dbReference type="InterPro" id="IPR040898">
    <property type="entry name" value="CxC6"/>
</dbReference>
<reference evidence="5" key="2">
    <citation type="journal article" date="2014" name="Proc. Natl. Acad. Sci. U.S.A.">
        <title>Extensive sampling of basidiomycete genomes demonstrates inadequacy of the white rot/brown rot paradigm for wood decay fungi.</title>
        <authorList>
            <person name="Riley R."/>
            <person name="Salamov A.A."/>
            <person name="Brown D.W."/>
            <person name="Nagy L.G."/>
            <person name="Floudas D."/>
            <person name="Held B.W."/>
            <person name="Levasseur A."/>
            <person name="Lombard V."/>
            <person name="Morin E."/>
            <person name="Otillar R."/>
            <person name="Lindquist E.A."/>
            <person name="Sun H."/>
            <person name="LaButti K.M."/>
            <person name="Schmutz J."/>
            <person name="Jabbour D."/>
            <person name="Luo H."/>
            <person name="Baker S.E."/>
            <person name="Pisabarro A.G."/>
            <person name="Walton J.D."/>
            <person name="Blanchette R.A."/>
            <person name="Henrissat B."/>
            <person name="Martin F."/>
            <person name="Cullen D."/>
            <person name="Hibbett D.S."/>
            <person name="Grigoriev I.V."/>
        </authorList>
    </citation>
    <scope>NUCLEOTIDE SEQUENCE</scope>
    <source>
        <strain evidence="5">PC15</strain>
    </source>
</reference>
<gene>
    <name evidence="5" type="ORF">PLEOSDRAFT_1048254</name>
    <name evidence="4" type="ORF">PLEOSDRAFT_1048363</name>
</gene>
<dbReference type="VEuPathDB" id="FungiDB:PLEOSDRAFT_1048363"/>
<evidence type="ECO:0000313" key="4">
    <source>
        <dbReference type="EMBL" id="KDQ23939.1"/>
    </source>
</evidence>